<reference evidence="2 3" key="1">
    <citation type="journal article" date="2016" name="Genome Biol. Evol.">
        <title>Divergent and convergent evolution of fungal pathogenicity.</title>
        <authorList>
            <person name="Shang Y."/>
            <person name="Xiao G."/>
            <person name="Zheng P."/>
            <person name="Cen K."/>
            <person name="Zhan S."/>
            <person name="Wang C."/>
        </authorList>
    </citation>
    <scope>NUCLEOTIDE SEQUENCE [LARGE SCALE GENOMIC DNA]</scope>
    <source>
        <strain evidence="2 3">RCEF 3172</strain>
    </source>
</reference>
<evidence type="ECO:0000256" key="1">
    <source>
        <dbReference type="SAM" id="MobiDB-lite"/>
    </source>
</evidence>
<dbReference type="EMBL" id="AZHA01000038">
    <property type="protein sequence ID" value="OAA36034.1"/>
    <property type="molecule type" value="Genomic_DNA"/>
</dbReference>
<protein>
    <submittedName>
        <fullName evidence="2">Protamine P1</fullName>
    </submittedName>
</protein>
<keyword evidence="3" id="KW-1185">Reference proteome</keyword>
<organism evidence="2 3">
    <name type="scientific">Beauveria brongniartii RCEF 3172</name>
    <dbReference type="NCBI Taxonomy" id="1081107"/>
    <lineage>
        <taxon>Eukaryota</taxon>
        <taxon>Fungi</taxon>
        <taxon>Dikarya</taxon>
        <taxon>Ascomycota</taxon>
        <taxon>Pezizomycotina</taxon>
        <taxon>Sordariomycetes</taxon>
        <taxon>Hypocreomycetidae</taxon>
        <taxon>Hypocreales</taxon>
        <taxon>Cordycipitaceae</taxon>
        <taxon>Beauveria</taxon>
        <taxon>Beauveria brongniartii</taxon>
    </lineage>
</organism>
<feature type="region of interest" description="Disordered" evidence="1">
    <location>
        <begin position="371"/>
        <end position="569"/>
    </location>
</feature>
<feature type="compositionally biased region" description="Low complexity" evidence="1">
    <location>
        <begin position="779"/>
        <end position="813"/>
    </location>
</feature>
<evidence type="ECO:0000313" key="3">
    <source>
        <dbReference type="Proteomes" id="UP000076863"/>
    </source>
</evidence>
<dbReference type="Proteomes" id="UP000076863">
    <property type="component" value="Unassembled WGS sequence"/>
</dbReference>
<feature type="region of interest" description="Disordered" evidence="1">
    <location>
        <begin position="632"/>
        <end position="661"/>
    </location>
</feature>
<dbReference type="OrthoDB" id="5419922at2759"/>
<feature type="compositionally biased region" description="Polar residues" evidence="1">
    <location>
        <begin position="638"/>
        <end position="648"/>
    </location>
</feature>
<feature type="compositionally biased region" description="Polar residues" evidence="1">
    <location>
        <begin position="474"/>
        <end position="484"/>
    </location>
</feature>
<evidence type="ECO:0000313" key="2">
    <source>
        <dbReference type="EMBL" id="OAA36034.1"/>
    </source>
</evidence>
<feature type="region of interest" description="Disordered" evidence="1">
    <location>
        <begin position="879"/>
        <end position="913"/>
    </location>
</feature>
<name>A0A166XP84_9HYPO</name>
<sequence length="1038" mass="112747">MSPRTSRSNWPFVDTIYCESKCPDEDVYYSGSDDAQYENPRERKRRYELAGQRFLAGSAPRLFSASLTGPFESSQGWKNPWASKTQARIARQPDLQIARAAKGSSSIKSRKRHIKHLGTEGRFDGSECHLPSPQSLKTASLLSEPHPYLENEELRTVQAWRHSIPASEPAVQESTPSVTDVHPPKRKASHNWLKTVSDKRSKIEHAKDDTSKISETCTPTLPDLPIQSGEMASLGTNMRLHSSTKFPTIKRTTQLISPPKPSSAPRIIVRATVPINSEPSDELSLEQQAAATLSSPVSLRNVKQEKHATQSPLNTKARAHLLSNGASELPHISPSKTAADHYMASIDTATKPYRGPDDEEFVFDIALDPRSDASESEEAETSQNMQLTGGAALQEIQREPSAFFDNSNMEKDASSDSDLTELSNSPELTGEDELAEDSEAEASDALCEMDNDPFKIPPYADAKMADESECEALDTTNDAQVGQHTETDDSAEPEKDCSPETVLKTGESAQSNEAGEALEVAVPCAAPGDEDDPSGSQEWHGFSDAEASPAPRPDAAKPEVAPNPIDRVSGVVTITPKQHVECKPRVTAETSTLSAAETAVPPSPRIKREASEFSFKAILRSLVPANPWAQRTHLASAPAQSTTQQPVSLPSMEEHVLPSVEDVPAEQHEVISTAVECDSGVGEPVTTLNRDEVCAEENNESCQQLFANQDSAPMSKKLLTSQIRGPENDALPACPQQSAEVEQERVVSRSEPFEYEMAEGVAIADQPEEPHSPGQQATPVPSAAAYEVAPPAATPTTPQRTPSPSRSASSSEPRFAFKSFAAFSTPSPERLRVTKRRQLPGSRLRHPSLKGILVSRNAGSTRRTSKVVSWLLPGDFEAEATTPSEKADRRQTDRNVPSSPPPRTPLAELPTASNEKFAKHFSSVVKRTDGLRHRFYVAADTDRVVVDSSLHTITSSQSANLAAKNTADVAMEDVTAAADNGDEAENRDRLREASLSVEPMDMVEDMVREMGDFWQAWDVDAELSAAKKLQTEAATSGA</sequence>
<feature type="region of interest" description="Disordered" evidence="1">
    <location>
        <begin position="199"/>
        <end position="226"/>
    </location>
</feature>
<feature type="compositionally biased region" description="Low complexity" evidence="1">
    <location>
        <begin position="587"/>
        <end position="599"/>
    </location>
</feature>
<dbReference type="AlphaFoldDB" id="A0A166XP84"/>
<feature type="compositionally biased region" description="Acidic residues" evidence="1">
    <location>
        <begin position="429"/>
        <end position="451"/>
    </location>
</feature>
<feature type="compositionally biased region" description="Basic and acidic residues" evidence="1">
    <location>
        <begin position="199"/>
        <end position="212"/>
    </location>
</feature>
<feature type="region of interest" description="Disordered" evidence="1">
    <location>
        <begin position="583"/>
        <end position="604"/>
    </location>
</feature>
<comment type="caution">
    <text evidence="2">The sequence shown here is derived from an EMBL/GenBank/DDBJ whole genome shotgun (WGS) entry which is preliminary data.</text>
</comment>
<feature type="region of interest" description="Disordered" evidence="1">
    <location>
        <begin position="724"/>
        <end position="845"/>
    </location>
</feature>
<gene>
    <name evidence="2" type="ORF">BBO_08459</name>
</gene>
<feature type="compositionally biased region" description="Polar residues" evidence="1">
    <location>
        <begin position="416"/>
        <end position="427"/>
    </location>
</feature>
<accession>A0A166XP84</accession>
<feature type="region of interest" description="Disordered" evidence="1">
    <location>
        <begin position="166"/>
        <end position="186"/>
    </location>
</feature>
<feature type="compositionally biased region" description="Basic residues" evidence="1">
    <location>
        <begin position="833"/>
        <end position="845"/>
    </location>
</feature>
<feature type="compositionally biased region" description="Basic and acidic residues" evidence="1">
    <location>
        <begin position="742"/>
        <end position="752"/>
    </location>
</feature>
<proteinExistence type="predicted"/>